<evidence type="ECO:0000256" key="1">
    <source>
        <dbReference type="SAM" id="MobiDB-lite"/>
    </source>
</evidence>
<evidence type="ECO:0000313" key="2">
    <source>
        <dbReference type="EMBL" id="KAF2015136.1"/>
    </source>
</evidence>
<evidence type="ECO:0000313" key="3">
    <source>
        <dbReference type="Proteomes" id="UP000799778"/>
    </source>
</evidence>
<feature type="region of interest" description="Disordered" evidence="1">
    <location>
        <begin position="1"/>
        <end position="58"/>
    </location>
</feature>
<keyword evidence="3" id="KW-1185">Reference proteome</keyword>
<dbReference type="Proteomes" id="UP000799778">
    <property type="component" value="Unassembled WGS sequence"/>
</dbReference>
<accession>A0A6A5XQF9</accession>
<dbReference type="GeneID" id="54290649"/>
<protein>
    <submittedName>
        <fullName evidence="2">Uncharacterized protein</fullName>
    </submittedName>
</protein>
<gene>
    <name evidence="2" type="ORF">BU24DRAFT_482679</name>
</gene>
<organism evidence="2 3">
    <name type="scientific">Aaosphaeria arxii CBS 175.79</name>
    <dbReference type="NCBI Taxonomy" id="1450172"/>
    <lineage>
        <taxon>Eukaryota</taxon>
        <taxon>Fungi</taxon>
        <taxon>Dikarya</taxon>
        <taxon>Ascomycota</taxon>
        <taxon>Pezizomycotina</taxon>
        <taxon>Dothideomycetes</taxon>
        <taxon>Pleosporomycetidae</taxon>
        <taxon>Pleosporales</taxon>
        <taxon>Pleosporales incertae sedis</taxon>
        <taxon>Aaosphaeria</taxon>
    </lineage>
</organism>
<dbReference type="RefSeq" id="XP_033383475.1">
    <property type="nucleotide sequence ID" value="XM_033533252.1"/>
</dbReference>
<reference evidence="2" key="1">
    <citation type="journal article" date="2020" name="Stud. Mycol.">
        <title>101 Dothideomycetes genomes: a test case for predicting lifestyles and emergence of pathogens.</title>
        <authorList>
            <person name="Haridas S."/>
            <person name="Albert R."/>
            <person name="Binder M."/>
            <person name="Bloem J."/>
            <person name="Labutti K."/>
            <person name="Salamov A."/>
            <person name="Andreopoulos B."/>
            <person name="Baker S."/>
            <person name="Barry K."/>
            <person name="Bills G."/>
            <person name="Bluhm B."/>
            <person name="Cannon C."/>
            <person name="Castanera R."/>
            <person name="Culley D."/>
            <person name="Daum C."/>
            <person name="Ezra D."/>
            <person name="Gonzalez J."/>
            <person name="Henrissat B."/>
            <person name="Kuo A."/>
            <person name="Liang C."/>
            <person name="Lipzen A."/>
            <person name="Lutzoni F."/>
            <person name="Magnuson J."/>
            <person name="Mondo S."/>
            <person name="Nolan M."/>
            <person name="Ohm R."/>
            <person name="Pangilinan J."/>
            <person name="Park H.-J."/>
            <person name="Ramirez L."/>
            <person name="Alfaro M."/>
            <person name="Sun H."/>
            <person name="Tritt A."/>
            <person name="Yoshinaga Y."/>
            <person name="Zwiers L.-H."/>
            <person name="Turgeon B."/>
            <person name="Goodwin S."/>
            <person name="Spatafora J."/>
            <person name="Crous P."/>
            <person name="Grigoriev I."/>
        </authorList>
    </citation>
    <scope>NUCLEOTIDE SEQUENCE</scope>
    <source>
        <strain evidence="2">CBS 175.79</strain>
    </source>
</reference>
<proteinExistence type="predicted"/>
<sequence length="461" mass="51170">MASNPSAKGDAYQKTGSPSHVDSPEAGPSSTSPKPPSDRHTPPGSPPAQESDDSDNLLIRVAVRRNKRITFRMATYHEIRYEDLIRTSKYLVNEIRSKARDGRQRPASIVWSVVAEVGVYFDWLREGELFPERSPPAKKTKDSVELSNPQHNFLTLLSLYTLGDHLLDDTFKRAVVTRLTKDLDATESVADFFFILSPKVTGEIWETKQTLDTDYQIKQLIIDLIFYRADTKEQQVFLTGDGYPEDFTTALYEVFPFSAVQSAFRVKESDQQALASPSATSELANDQPAIPSQQNDPTQVLQNFDPLPSMPLEFDENFDYSTIDDDLLQDIDLVTVPVAFDTYLNWLRNNSQPATDRLPDINLGPNINLQPGINRQIAVSSGSSVNPEPGINLQPSPPPNVSPQSDPMPQTDVNTQTNTKPQSDIKSQPDAASELSQRSGGPVLGPELDVDGLPVSKRKRT</sequence>
<name>A0A6A5XQF9_9PLEO</name>
<dbReference type="EMBL" id="ML978070">
    <property type="protein sequence ID" value="KAF2015136.1"/>
    <property type="molecule type" value="Genomic_DNA"/>
</dbReference>
<dbReference type="AlphaFoldDB" id="A0A6A5XQF9"/>
<feature type="region of interest" description="Disordered" evidence="1">
    <location>
        <begin position="379"/>
        <end position="461"/>
    </location>
</feature>
<feature type="compositionally biased region" description="Polar residues" evidence="1">
    <location>
        <begin position="411"/>
        <end position="426"/>
    </location>
</feature>
<feature type="region of interest" description="Disordered" evidence="1">
    <location>
        <begin position="275"/>
        <end position="301"/>
    </location>
</feature>